<dbReference type="RefSeq" id="WP_343762695.1">
    <property type="nucleotide sequence ID" value="NZ_BAAAFG010000001.1"/>
</dbReference>
<evidence type="ECO:0000256" key="4">
    <source>
        <dbReference type="ARBA" id="ARBA00022989"/>
    </source>
</evidence>
<dbReference type="PANTHER" id="PTHR30250:SF11">
    <property type="entry name" value="O-ANTIGEN TRANSPORTER-RELATED"/>
    <property type="match status" value="1"/>
</dbReference>
<gene>
    <name evidence="7" type="ORF">GCM10009117_02190</name>
</gene>
<evidence type="ECO:0000313" key="8">
    <source>
        <dbReference type="Proteomes" id="UP001500507"/>
    </source>
</evidence>
<evidence type="ECO:0000256" key="3">
    <source>
        <dbReference type="ARBA" id="ARBA00022692"/>
    </source>
</evidence>
<proteinExistence type="predicted"/>
<feature type="transmembrane region" description="Helical" evidence="6">
    <location>
        <begin position="179"/>
        <end position="199"/>
    </location>
</feature>
<accession>A0ABP3XTA9</accession>
<feature type="transmembrane region" description="Helical" evidence="6">
    <location>
        <begin position="302"/>
        <end position="324"/>
    </location>
</feature>
<protein>
    <recommendedName>
        <fullName evidence="9">Polysaccharide biosynthesis protein</fullName>
    </recommendedName>
</protein>
<feature type="transmembrane region" description="Helical" evidence="6">
    <location>
        <begin position="80"/>
        <end position="100"/>
    </location>
</feature>
<feature type="transmembrane region" description="Helical" evidence="6">
    <location>
        <begin position="360"/>
        <end position="382"/>
    </location>
</feature>
<feature type="transmembrane region" description="Helical" evidence="6">
    <location>
        <begin position="12"/>
        <end position="32"/>
    </location>
</feature>
<evidence type="ECO:0000256" key="1">
    <source>
        <dbReference type="ARBA" id="ARBA00004651"/>
    </source>
</evidence>
<keyword evidence="8" id="KW-1185">Reference proteome</keyword>
<comment type="subcellular location">
    <subcellularLocation>
        <location evidence="1">Cell membrane</location>
        <topology evidence="1">Multi-pass membrane protein</topology>
    </subcellularLocation>
</comment>
<keyword evidence="4 6" id="KW-1133">Transmembrane helix</keyword>
<keyword evidence="3 6" id="KW-0812">Transmembrane</keyword>
<reference evidence="8" key="1">
    <citation type="journal article" date="2019" name="Int. J. Syst. Evol. Microbiol.">
        <title>The Global Catalogue of Microorganisms (GCM) 10K type strain sequencing project: providing services to taxonomists for standard genome sequencing and annotation.</title>
        <authorList>
            <consortium name="The Broad Institute Genomics Platform"/>
            <consortium name="The Broad Institute Genome Sequencing Center for Infectious Disease"/>
            <person name="Wu L."/>
            <person name="Ma J."/>
        </authorList>
    </citation>
    <scope>NUCLEOTIDE SEQUENCE [LARGE SCALE GENOMIC DNA]</scope>
    <source>
        <strain evidence="8">JCM 16082</strain>
    </source>
</reference>
<sequence length="485" mass="55378">MGIVLKQSFRNIIITYAGFGIGAVNALFLYTYFLTKPYYGVVSYVLSAANLIWPVLAFGVHNTLVKFYAGYQDRDQKDRFLTYMLLLPLGISFFCGFFGVFLYDKLLTYFNEGDAFVRPYVWTIFVIAFAMTYFEVFYAWVKVELKSVFGNFMKEIFHRVGATFLLVLVYFNLIEKTTFIYGLTVVYSLRMLFMAGYALQTRKPVIRLSLPSNWIPIAKYSILILLAGSVAVILLDLDKVMIKHYLPVGEVAVYGIMVYIASVIAVPSRAMHQITYPLTAQLLHQKDTTTLAKLYHQSSINLLIISGLVFLLIICNVEQLYQLIPPEYELVLGIIILLGAIKLYDSILGNNNSILFNSDYYRMVLLFGVVLALVAFILNILFIPQFGIMGAALATFLAIFLYNTVKLIFVYKKFKMHPFTYKTGWSLVVIGLFSGLFLGWSFMYHPLLNIVLKSVLLGISYTLIIYRLRLSTEINEVINSLWTKK</sequence>
<evidence type="ECO:0008006" key="9">
    <source>
        <dbReference type="Google" id="ProtNLM"/>
    </source>
</evidence>
<organism evidence="7 8">
    <name type="scientific">Gangjinia marincola</name>
    <dbReference type="NCBI Taxonomy" id="578463"/>
    <lineage>
        <taxon>Bacteria</taxon>
        <taxon>Pseudomonadati</taxon>
        <taxon>Bacteroidota</taxon>
        <taxon>Flavobacteriia</taxon>
        <taxon>Flavobacteriales</taxon>
        <taxon>Flavobacteriaceae</taxon>
        <taxon>Gangjinia</taxon>
    </lineage>
</organism>
<feature type="transmembrane region" description="Helical" evidence="6">
    <location>
        <begin position="330"/>
        <end position="348"/>
    </location>
</feature>
<evidence type="ECO:0000256" key="2">
    <source>
        <dbReference type="ARBA" id="ARBA00022475"/>
    </source>
</evidence>
<feature type="transmembrane region" description="Helical" evidence="6">
    <location>
        <begin position="450"/>
        <end position="468"/>
    </location>
</feature>
<comment type="caution">
    <text evidence="7">The sequence shown here is derived from an EMBL/GenBank/DDBJ whole genome shotgun (WGS) entry which is preliminary data.</text>
</comment>
<dbReference type="InterPro" id="IPR050833">
    <property type="entry name" value="Poly_Biosynth_Transport"/>
</dbReference>
<feature type="transmembrane region" description="Helical" evidence="6">
    <location>
        <begin position="244"/>
        <end position="266"/>
    </location>
</feature>
<name>A0ABP3XTA9_9FLAO</name>
<evidence type="ECO:0000256" key="6">
    <source>
        <dbReference type="SAM" id="Phobius"/>
    </source>
</evidence>
<feature type="transmembrane region" description="Helical" evidence="6">
    <location>
        <begin position="120"/>
        <end position="141"/>
    </location>
</feature>
<feature type="transmembrane region" description="Helical" evidence="6">
    <location>
        <begin position="38"/>
        <end position="60"/>
    </location>
</feature>
<evidence type="ECO:0000313" key="7">
    <source>
        <dbReference type="EMBL" id="GAA0871074.1"/>
    </source>
</evidence>
<feature type="transmembrane region" description="Helical" evidence="6">
    <location>
        <begin position="156"/>
        <end position="173"/>
    </location>
</feature>
<dbReference type="PANTHER" id="PTHR30250">
    <property type="entry name" value="PST FAMILY PREDICTED COLANIC ACID TRANSPORTER"/>
    <property type="match status" value="1"/>
</dbReference>
<keyword evidence="2" id="KW-1003">Cell membrane</keyword>
<feature type="transmembrane region" description="Helical" evidence="6">
    <location>
        <begin position="220"/>
        <end position="238"/>
    </location>
</feature>
<feature type="transmembrane region" description="Helical" evidence="6">
    <location>
        <begin position="423"/>
        <end position="444"/>
    </location>
</feature>
<dbReference type="EMBL" id="BAAAFG010000001">
    <property type="protein sequence ID" value="GAA0871074.1"/>
    <property type="molecule type" value="Genomic_DNA"/>
</dbReference>
<dbReference type="Proteomes" id="UP001500507">
    <property type="component" value="Unassembled WGS sequence"/>
</dbReference>
<feature type="transmembrane region" description="Helical" evidence="6">
    <location>
        <begin position="388"/>
        <end position="411"/>
    </location>
</feature>
<keyword evidence="5 6" id="KW-0472">Membrane</keyword>
<evidence type="ECO:0000256" key="5">
    <source>
        <dbReference type="ARBA" id="ARBA00023136"/>
    </source>
</evidence>